<dbReference type="InterPro" id="IPR002758">
    <property type="entry name" value="Cation_antiport_E"/>
</dbReference>
<dbReference type="NCBIfam" id="NF006520">
    <property type="entry name" value="PRK08965.1-4"/>
    <property type="match status" value="1"/>
</dbReference>
<organism evidence="7 8">
    <name type="scientific">Novosphingobium rhizovicinum</name>
    <dbReference type="NCBI Taxonomy" id="3228928"/>
    <lineage>
        <taxon>Bacteria</taxon>
        <taxon>Pseudomonadati</taxon>
        <taxon>Pseudomonadota</taxon>
        <taxon>Alphaproteobacteria</taxon>
        <taxon>Sphingomonadales</taxon>
        <taxon>Sphingomonadaceae</taxon>
        <taxon>Novosphingobium</taxon>
    </lineage>
</organism>
<dbReference type="PANTHER" id="PTHR34584">
    <property type="entry name" value="NA(+)/H(+) ANTIPORTER SUBUNIT E1"/>
    <property type="match status" value="1"/>
</dbReference>
<name>A0ABV3REV6_9SPHN</name>
<dbReference type="PIRSF" id="PIRSF019239">
    <property type="entry name" value="MrpE"/>
    <property type="match status" value="1"/>
</dbReference>
<accession>A0ABV3REV6</accession>
<dbReference type="PANTHER" id="PTHR34584:SF1">
    <property type="entry name" value="NA(+)_H(+) ANTIPORTER SUBUNIT E1"/>
    <property type="match status" value="1"/>
</dbReference>
<dbReference type="Pfam" id="PF01899">
    <property type="entry name" value="MNHE"/>
    <property type="match status" value="1"/>
</dbReference>
<evidence type="ECO:0000256" key="6">
    <source>
        <dbReference type="ARBA" id="ARBA00023136"/>
    </source>
</evidence>
<comment type="subcellular location">
    <subcellularLocation>
        <location evidence="1">Cell membrane</location>
        <topology evidence="1">Multi-pass membrane protein</topology>
    </subcellularLocation>
</comment>
<keyword evidence="4" id="KW-0812">Transmembrane</keyword>
<dbReference type="RefSeq" id="WP_367775089.1">
    <property type="nucleotide sequence ID" value="NZ_JBFNXR010000052.1"/>
</dbReference>
<dbReference type="EMBL" id="JBFNXR010000052">
    <property type="protein sequence ID" value="MEW9856626.1"/>
    <property type="molecule type" value="Genomic_DNA"/>
</dbReference>
<evidence type="ECO:0000313" key="8">
    <source>
        <dbReference type="Proteomes" id="UP001556118"/>
    </source>
</evidence>
<evidence type="ECO:0000256" key="3">
    <source>
        <dbReference type="ARBA" id="ARBA00022475"/>
    </source>
</evidence>
<keyword evidence="3" id="KW-1003">Cell membrane</keyword>
<evidence type="ECO:0000256" key="1">
    <source>
        <dbReference type="ARBA" id="ARBA00004651"/>
    </source>
</evidence>
<proteinExistence type="inferred from homology"/>
<dbReference type="Proteomes" id="UP001556118">
    <property type="component" value="Unassembled WGS sequence"/>
</dbReference>
<comment type="caution">
    <text evidence="7">The sequence shown here is derived from an EMBL/GenBank/DDBJ whole genome shotgun (WGS) entry which is preliminary data.</text>
</comment>
<evidence type="ECO:0000256" key="2">
    <source>
        <dbReference type="ARBA" id="ARBA00006228"/>
    </source>
</evidence>
<evidence type="ECO:0000256" key="4">
    <source>
        <dbReference type="ARBA" id="ARBA00022692"/>
    </source>
</evidence>
<protein>
    <submittedName>
        <fullName evidence="7">Na+/H+ antiporter subunit E</fullName>
    </submittedName>
</protein>
<keyword evidence="8" id="KW-1185">Reference proteome</keyword>
<comment type="similarity">
    <text evidence="2">Belongs to the CPA3 antiporters (TC 2.A.63) subunit E family.</text>
</comment>
<reference evidence="7 8" key="1">
    <citation type="submission" date="2024-06" db="EMBL/GenBank/DDBJ databases">
        <title>Novosphingobium rhizovicinus M1R2S20.</title>
        <authorList>
            <person name="Sun J.-Q."/>
        </authorList>
    </citation>
    <scope>NUCLEOTIDE SEQUENCE [LARGE SCALE GENOMIC DNA]</scope>
    <source>
        <strain evidence="7 8">M1R2S20</strain>
    </source>
</reference>
<sequence>MRRWFRYPLMTLGIFLMWLLLTQSFSPGQILLGIAVALIASAGMSTLRASSPRVRNWSKLAQLAAFVAVDVIRSNVAVAKIALSPSRDRHSAFIRLQLELREPHALTLLALILTATPGTAWVQYSRLDGALLIHVFDLVDEETWIHLIKARYERLLLEAFEP</sequence>
<gene>
    <name evidence="7" type="ORF">ABUH87_15915</name>
</gene>
<keyword evidence="6" id="KW-0472">Membrane</keyword>
<keyword evidence="5" id="KW-1133">Transmembrane helix</keyword>
<evidence type="ECO:0000313" key="7">
    <source>
        <dbReference type="EMBL" id="MEW9856626.1"/>
    </source>
</evidence>
<evidence type="ECO:0000256" key="5">
    <source>
        <dbReference type="ARBA" id="ARBA00022989"/>
    </source>
</evidence>